<evidence type="ECO:0000256" key="2">
    <source>
        <dbReference type="ARBA" id="ARBA00012483"/>
    </source>
</evidence>
<dbReference type="GO" id="GO:0005737">
    <property type="term" value="C:cytoplasm"/>
    <property type="evidence" value="ECO:0007669"/>
    <property type="project" value="TreeGrafter"/>
</dbReference>
<dbReference type="SUPFAM" id="SSF57850">
    <property type="entry name" value="RING/U-box"/>
    <property type="match status" value="1"/>
</dbReference>
<dbReference type="AlphaFoldDB" id="A0AAN9N5T5"/>
<dbReference type="PANTHER" id="PTHR15710:SF217">
    <property type="entry name" value="E3 UBIQUITIN-PROTEIN LIGASE RDUF2"/>
    <property type="match status" value="1"/>
</dbReference>
<evidence type="ECO:0000256" key="4">
    <source>
        <dbReference type="ARBA" id="ARBA00022771"/>
    </source>
</evidence>
<dbReference type="Proteomes" id="UP001374584">
    <property type="component" value="Unassembled WGS sequence"/>
</dbReference>
<proteinExistence type="predicted"/>
<evidence type="ECO:0000313" key="8">
    <source>
        <dbReference type="EMBL" id="KAK7367215.1"/>
    </source>
</evidence>
<evidence type="ECO:0000256" key="6">
    <source>
        <dbReference type="PROSITE-ProRule" id="PRU00175"/>
    </source>
</evidence>
<reference evidence="8 9" key="1">
    <citation type="submission" date="2024-01" db="EMBL/GenBank/DDBJ databases">
        <title>The genomes of 5 underutilized Papilionoideae crops provide insights into root nodulation and disease resistanc.</title>
        <authorList>
            <person name="Jiang F."/>
        </authorList>
    </citation>
    <scope>NUCLEOTIDE SEQUENCE [LARGE SCALE GENOMIC DNA]</scope>
    <source>
        <strain evidence="8">JINMINGXINNONG_FW02</strain>
        <tissue evidence="8">Leaves</tissue>
    </source>
</reference>
<dbReference type="GO" id="GO:0061630">
    <property type="term" value="F:ubiquitin protein ligase activity"/>
    <property type="evidence" value="ECO:0007669"/>
    <property type="project" value="UniProtKB-EC"/>
</dbReference>
<dbReference type="InterPro" id="IPR013083">
    <property type="entry name" value="Znf_RING/FYVE/PHD"/>
</dbReference>
<sequence length="232" mass="26451">MDDVESRRPRYTYSMTTLGMNERMRYNISISGYDEITTLNPAAIFRFIIRVFLQNEPRIPIHYRSSTPIPSQTFFQEGPYFLRTLLSSLSSHRLFSTETIEEIIELVASEVRETFQVDGAGPSSSESQPPEVPLWVVISVSDNSMLAARQDPAALSLRMVPATTEAIETLVKKSRVVESECYCSVCLEEMAVNGECYTLPCDHFFHKKCIVLWLYTSHTCPLCRYPLPISKE</sequence>
<dbReference type="EMBL" id="JAYMYR010000004">
    <property type="protein sequence ID" value="KAK7367215.1"/>
    <property type="molecule type" value="Genomic_DNA"/>
</dbReference>
<comment type="caution">
    <text evidence="8">The sequence shown here is derived from an EMBL/GenBank/DDBJ whole genome shotgun (WGS) entry which is preliminary data.</text>
</comment>
<dbReference type="GO" id="GO:0016567">
    <property type="term" value="P:protein ubiquitination"/>
    <property type="evidence" value="ECO:0007669"/>
    <property type="project" value="TreeGrafter"/>
</dbReference>
<dbReference type="InterPro" id="IPR001841">
    <property type="entry name" value="Znf_RING"/>
</dbReference>
<dbReference type="SMART" id="SM00184">
    <property type="entry name" value="RING"/>
    <property type="match status" value="1"/>
</dbReference>
<keyword evidence="4 6" id="KW-0863">Zinc-finger</keyword>
<evidence type="ECO:0000313" key="9">
    <source>
        <dbReference type="Proteomes" id="UP001374584"/>
    </source>
</evidence>
<dbReference type="CDD" id="cd16454">
    <property type="entry name" value="RING-H2_PA-TM-RING"/>
    <property type="match status" value="1"/>
</dbReference>
<dbReference type="SMART" id="SM00744">
    <property type="entry name" value="RINGv"/>
    <property type="match status" value="1"/>
</dbReference>
<name>A0AAN9N5T5_PHACN</name>
<evidence type="ECO:0000256" key="5">
    <source>
        <dbReference type="ARBA" id="ARBA00022833"/>
    </source>
</evidence>
<comment type="catalytic activity">
    <reaction evidence="1">
        <text>S-ubiquitinyl-[E2 ubiquitin-conjugating enzyme]-L-cysteine + [acceptor protein]-L-lysine = [E2 ubiquitin-conjugating enzyme]-L-cysteine + N(6)-ubiquitinyl-[acceptor protein]-L-lysine.</text>
        <dbReference type="EC" id="2.3.2.27"/>
    </reaction>
</comment>
<keyword evidence="3" id="KW-0479">Metal-binding</keyword>
<dbReference type="Pfam" id="PF13639">
    <property type="entry name" value="zf-RING_2"/>
    <property type="match status" value="1"/>
</dbReference>
<feature type="domain" description="RING-type" evidence="7">
    <location>
        <begin position="183"/>
        <end position="224"/>
    </location>
</feature>
<gene>
    <name evidence="8" type="ORF">VNO80_09224</name>
</gene>
<dbReference type="EC" id="2.3.2.27" evidence="2"/>
<evidence type="ECO:0000256" key="3">
    <source>
        <dbReference type="ARBA" id="ARBA00022723"/>
    </source>
</evidence>
<evidence type="ECO:0000259" key="7">
    <source>
        <dbReference type="PROSITE" id="PS50089"/>
    </source>
</evidence>
<protein>
    <recommendedName>
        <fullName evidence="2">RING-type E3 ubiquitin transferase</fullName>
        <ecNumber evidence="2">2.3.2.27</ecNumber>
    </recommendedName>
</protein>
<accession>A0AAN9N5T5</accession>
<dbReference type="GO" id="GO:0008270">
    <property type="term" value="F:zinc ion binding"/>
    <property type="evidence" value="ECO:0007669"/>
    <property type="project" value="UniProtKB-KW"/>
</dbReference>
<keyword evidence="9" id="KW-1185">Reference proteome</keyword>
<evidence type="ECO:0000256" key="1">
    <source>
        <dbReference type="ARBA" id="ARBA00000900"/>
    </source>
</evidence>
<organism evidence="8 9">
    <name type="scientific">Phaseolus coccineus</name>
    <name type="common">Scarlet runner bean</name>
    <name type="synonym">Phaseolus multiflorus</name>
    <dbReference type="NCBI Taxonomy" id="3886"/>
    <lineage>
        <taxon>Eukaryota</taxon>
        <taxon>Viridiplantae</taxon>
        <taxon>Streptophyta</taxon>
        <taxon>Embryophyta</taxon>
        <taxon>Tracheophyta</taxon>
        <taxon>Spermatophyta</taxon>
        <taxon>Magnoliopsida</taxon>
        <taxon>eudicotyledons</taxon>
        <taxon>Gunneridae</taxon>
        <taxon>Pentapetalae</taxon>
        <taxon>rosids</taxon>
        <taxon>fabids</taxon>
        <taxon>Fabales</taxon>
        <taxon>Fabaceae</taxon>
        <taxon>Papilionoideae</taxon>
        <taxon>50 kb inversion clade</taxon>
        <taxon>NPAAA clade</taxon>
        <taxon>indigoferoid/millettioid clade</taxon>
        <taxon>Phaseoleae</taxon>
        <taxon>Phaseolus</taxon>
    </lineage>
</organism>
<keyword evidence="5" id="KW-0862">Zinc</keyword>
<dbReference type="InterPro" id="IPR011016">
    <property type="entry name" value="Znf_RING-CH"/>
</dbReference>
<dbReference type="PROSITE" id="PS50089">
    <property type="entry name" value="ZF_RING_2"/>
    <property type="match status" value="1"/>
</dbReference>
<dbReference type="Gene3D" id="3.30.40.10">
    <property type="entry name" value="Zinc/RING finger domain, C3HC4 (zinc finger)"/>
    <property type="match status" value="1"/>
</dbReference>
<dbReference type="PANTHER" id="PTHR15710">
    <property type="entry name" value="E3 UBIQUITIN-PROTEIN LIGASE PRAJA"/>
    <property type="match status" value="1"/>
</dbReference>